<feature type="transmembrane region" description="Helical" evidence="10">
    <location>
        <begin position="112"/>
        <end position="132"/>
    </location>
</feature>
<feature type="transmembrane region" description="Helical" evidence="10">
    <location>
        <begin position="6"/>
        <end position="22"/>
    </location>
</feature>
<keyword evidence="3 10" id="KW-0812">Transmembrane</keyword>
<organism evidence="12 13">
    <name type="scientific">Candidatus Ryanbacteria bacterium RIFCSPHIGHO2_01_45_13</name>
    <dbReference type="NCBI Taxonomy" id="1802112"/>
    <lineage>
        <taxon>Bacteria</taxon>
        <taxon>Candidatus Ryaniibacteriota</taxon>
    </lineage>
</organism>
<feature type="transmembrane region" description="Helical" evidence="10">
    <location>
        <begin position="57"/>
        <end position="77"/>
    </location>
</feature>
<protein>
    <recommendedName>
        <fullName evidence="11">Vitamin K epoxide reductase domain-containing protein</fullName>
    </recommendedName>
</protein>
<keyword evidence="7 10" id="KW-0472">Membrane</keyword>
<gene>
    <name evidence="12" type="ORF">A2W41_00355</name>
</gene>
<feature type="domain" description="Vitamin K epoxide reductase" evidence="11">
    <location>
        <begin position="2"/>
        <end position="134"/>
    </location>
</feature>
<evidence type="ECO:0000256" key="10">
    <source>
        <dbReference type="SAM" id="Phobius"/>
    </source>
</evidence>
<comment type="caution">
    <text evidence="12">The sequence shown here is derived from an EMBL/GenBank/DDBJ whole genome shotgun (WGS) entry which is preliminary data.</text>
</comment>
<dbReference type="InterPro" id="IPR038354">
    <property type="entry name" value="VKOR_sf"/>
</dbReference>
<dbReference type="GO" id="GO:0016491">
    <property type="term" value="F:oxidoreductase activity"/>
    <property type="evidence" value="ECO:0007669"/>
    <property type="project" value="UniProtKB-KW"/>
</dbReference>
<evidence type="ECO:0000313" key="12">
    <source>
        <dbReference type="EMBL" id="OGZ43132.1"/>
    </source>
</evidence>
<keyword evidence="8" id="KW-1015">Disulfide bond</keyword>
<dbReference type="PANTHER" id="PTHR34573">
    <property type="entry name" value="VKC DOMAIN-CONTAINING PROTEIN"/>
    <property type="match status" value="1"/>
</dbReference>
<evidence type="ECO:0000256" key="9">
    <source>
        <dbReference type="ARBA" id="ARBA00023284"/>
    </source>
</evidence>
<dbReference type="InterPro" id="IPR044698">
    <property type="entry name" value="VKOR/LTO1"/>
</dbReference>
<evidence type="ECO:0000256" key="5">
    <source>
        <dbReference type="ARBA" id="ARBA00022989"/>
    </source>
</evidence>
<dbReference type="AlphaFoldDB" id="A0A1G2FZG5"/>
<evidence type="ECO:0000256" key="2">
    <source>
        <dbReference type="ARBA" id="ARBA00006214"/>
    </source>
</evidence>
<dbReference type="GO" id="GO:0016020">
    <property type="term" value="C:membrane"/>
    <property type="evidence" value="ECO:0007669"/>
    <property type="project" value="UniProtKB-SubCell"/>
</dbReference>
<evidence type="ECO:0000256" key="1">
    <source>
        <dbReference type="ARBA" id="ARBA00004141"/>
    </source>
</evidence>
<evidence type="ECO:0000313" key="13">
    <source>
        <dbReference type="Proteomes" id="UP000176700"/>
    </source>
</evidence>
<evidence type="ECO:0000256" key="7">
    <source>
        <dbReference type="ARBA" id="ARBA00023136"/>
    </source>
</evidence>
<dbReference type="CDD" id="cd12916">
    <property type="entry name" value="VKOR_1"/>
    <property type="match status" value="1"/>
</dbReference>
<name>A0A1G2FZG5_9BACT</name>
<proteinExistence type="inferred from homology"/>
<keyword evidence="9" id="KW-0676">Redox-active center</keyword>
<comment type="subcellular location">
    <subcellularLocation>
        <location evidence="1">Membrane</location>
        <topology evidence="1">Multi-pass membrane protein</topology>
    </subcellularLocation>
</comment>
<evidence type="ECO:0000256" key="3">
    <source>
        <dbReference type="ARBA" id="ARBA00022692"/>
    </source>
</evidence>
<dbReference type="Proteomes" id="UP000176700">
    <property type="component" value="Unassembled WGS sequence"/>
</dbReference>
<feature type="transmembrane region" description="Helical" evidence="10">
    <location>
        <begin position="83"/>
        <end position="103"/>
    </location>
</feature>
<dbReference type="EMBL" id="MHNI01000011">
    <property type="protein sequence ID" value="OGZ43132.1"/>
    <property type="molecule type" value="Genomic_DNA"/>
</dbReference>
<comment type="similarity">
    <text evidence="2">Belongs to the VKOR family.</text>
</comment>
<dbReference type="Gene3D" id="1.20.1440.130">
    <property type="entry name" value="VKOR domain"/>
    <property type="match status" value="1"/>
</dbReference>
<evidence type="ECO:0000259" key="11">
    <source>
        <dbReference type="SMART" id="SM00756"/>
    </source>
</evidence>
<dbReference type="SMART" id="SM00756">
    <property type="entry name" value="VKc"/>
    <property type="match status" value="1"/>
</dbReference>
<dbReference type="InterPro" id="IPR012932">
    <property type="entry name" value="VKOR"/>
</dbReference>
<reference evidence="12 13" key="1">
    <citation type="journal article" date="2016" name="Nat. Commun.">
        <title>Thousands of microbial genomes shed light on interconnected biogeochemical processes in an aquifer system.</title>
        <authorList>
            <person name="Anantharaman K."/>
            <person name="Brown C.T."/>
            <person name="Hug L.A."/>
            <person name="Sharon I."/>
            <person name="Castelle C.J."/>
            <person name="Probst A.J."/>
            <person name="Thomas B.C."/>
            <person name="Singh A."/>
            <person name="Wilkins M.J."/>
            <person name="Karaoz U."/>
            <person name="Brodie E.L."/>
            <person name="Williams K.H."/>
            <person name="Hubbard S.S."/>
            <person name="Banfield J.F."/>
        </authorList>
    </citation>
    <scope>NUCLEOTIDE SEQUENCE [LARGE SCALE GENOMIC DNA]</scope>
</reference>
<keyword evidence="4" id="KW-0874">Quinone</keyword>
<evidence type="ECO:0000256" key="4">
    <source>
        <dbReference type="ARBA" id="ARBA00022719"/>
    </source>
</evidence>
<keyword evidence="6" id="KW-0560">Oxidoreductase</keyword>
<evidence type="ECO:0000256" key="6">
    <source>
        <dbReference type="ARBA" id="ARBA00023002"/>
    </source>
</evidence>
<sequence>MTPHTLLFTLAAIGISETAYLIRKRRALEQPICPLGEDCVSVLHSKYNRIAGVYNDVLGFGFYVVLSFLAAFIVLGLEPFSTPVFATRLLLVFGTMLSLRFIYLQWRVIQSWCFWCLMSAVTIFGMTVIAFVSDLAMP</sequence>
<keyword evidence="5 10" id="KW-1133">Transmembrane helix</keyword>
<dbReference type="Pfam" id="PF07884">
    <property type="entry name" value="VKOR"/>
    <property type="match status" value="1"/>
</dbReference>
<accession>A0A1G2FZG5</accession>
<dbReference type="GO" id="GO:0048038">
    <property type="term" value="F:quinone binding"/>
    <property type="evidence" value="ECO:0007669"/>
    <property type="project" value="UniProtKB-KW"/>
</dbReference>
<evidence type="ECO:0000256" key="8">
    <source>
        <dbReference type="ARBA" id="ARBA00023157"/>
    </source>
</evidence>
<dbReference type="PANTHER" id="PTHR34573:SF1">
    <property type="entry name" value="VITAMIN K EPOXIDE REDUCTASE DOMAIN-CONTAINING PROTEIN"/>
    <property type="match status" value="1"/>
</dbReference>